<organism evidence="11 12">
    <name type="scientific">Rhododendron simsii</name>
    <name type="common">Sims's rhododendron</name>
    <dbReference type="NCBI Taxonomy" id="118357"/>
    <lineage>
        <taxon>Eukaryota</taxon>
        <taxon>Viridiplantae</taxon>
        <taxon>Streptophyta</taxon>
        <taxon>Embryophyta</taxon>
        <taxon>Tracheophyta</taxon>
        <taxon>Spermatophyta</taxon>
        <taxon>Magnoliopsida</taxon>
        <taxon>eudicotyledons</taxon>
        <taxon>Gunneridae</taxon>
        <taxon>Pentapetalae</taxon>
        <taxon>asterids</taxon>
        <taxon>Ericales</taxon>
        <taxon>Ericaceae</taxon>
        <taxon>Ericoideae</taxon>
        <taxon>Rhodoreae</taxon>
        <taxon>Rhododendron</taxon>
    </lineage>
</organism>
<evidence type="ECO:0000256" key="2">
    <source>
        <dbReference type="ARBA" id="ARBA00022670"/>
    </source>
</evidence>
<keyword evidence="9" id="KW-1133">Transmembrane helix</keyword>
<evidence type="ECO:0000256" key="4">
    <source>
        <dbReference type="ARBA" id="ARBA00022801"/>
    </source>
</evidence>
<dbReference type="GO" id="GO:0004197">
    <property type="term" value="F:cysteine-type endopeptidase activity"/>
    <property type="evidence" value="ECO:0007669"/>
    <property type="project" value="InterPro"/>
</dbReference>
<keyword evidence="4" id="KW-0378">Hydrolase</keyword>
<dbReference type="InterPro" id="IPR048501">
    <property type="entry name" value="Legum_prodom"/>
</dbReference>
<dbReference type="Gene3D" id="1.10.132.130">
    <property type="match status" value="1"/>
</dbReference>
<reference evidence="11" key="1">
    <citation type="submission" date="2019-11" db="EMBL/GenBank/DDBJ databases">
        <authorList>
            <person name="Liu Y."/>
            <person name="Hou J."/>
            <person name="Li T.-Q."/>
            <person name="Guan C.-H."/>
            <person name="Wu X."/>
            <person name="Wu H.-Z."/>
            <person name="Ling F."/>
            <person name="Zhang R."/>
            <person name="Shi X.-G."/>
            <person name="Ren J.-P."/>
            <person name="Chen E.-F."/>
            <person name="Sun J.-M."/>
        </authorList>
    </citation>
    <scope>NUCLEOTIDE SEQUENCE</scope>
    <source>
        <strain evidence="11">Adult_tree_wgs_1</strain>
        <tissue evidence="11">Leaves</tissue>
    </source>
</reference>
<dbReference type="OrthoDB" id="192611at2759"/>
<dbReference type="PANTHER" id="PTHR12000:SF50">
    <property type="entry name" value="VACUOLAR-PROCESSING ENZYME GAMMA-ISOZYME"/>
    <property type="match status" value="1"/>
</dbReference>
<dbReference type="FunFam" id="3.40.50.1460:FF:000005">
    <property type="entry name" value="Vacuolar-processing enzyme beta-isozyme"/>
    <property type="match status" value="1"/>
</dbReference>
<dbReference type="InterPro" id="IPR001096">
    <property type="entry name" value="Peptidase_C13"/>
</dbReference>
<evidence type="ECO:0000256" key="1">
    <source>
        <dbReference type="ARBA" id="ARBA00009941"/>
    </source>
</evidence>
<dbReference type="PIRSF" id="PIRSF019663">
    <property type="entry name" value="Legumain"/>
    <property type="match status" value="1"/>
</dbReference>
<dbReference type="PRINTS" id="PR00776">
    <property type="entry name" value="HEMOGLOBNASE"/>
</dbReference>
<evidence type="ECO:0000256" key="7">
    <source>
        <dbReference type="ARBA" id="ARBA00023180"/>
    </source>
</evidence>
<evidence type="ECO:0000256" key="5">
    <source>
        <dbReference type="ARBA" id="ARBA00022807"/>
    </source>
</evidence>
<feature type="domain" description="Legumain prodomain" evidence="10">
    <location>
        <begin position="556"/>
        <end position="652"/>
    </location>
</feature>
<feature type="transmembrane region" description="Helical" evidence="9">
    <location>
        <begin position="178"/>
        <end position="200"/>
    </location>
</feature>
<keyword evidence="12" id="KW-1185">Reference proteome</keyword>
<keyword evidence="9" id="KW-0472">Membrane</keyword>
<dbReference type="FunFam" id="1.10.132.130:FF:000001">
    <property type="entry name" value="Vacuolar-processing enzyme beta-isozyme"/>
    <property type="match status" value="1"/>
</dbReference>
<dbReference type="GO" id="GO:0051603">
    <property type="term" value="P:proteolysis involved in protein catabolic process"/>
    <property type="evidence" value="ECO:0007669"/>
    <property type="project" value="InterPro"/>
</dbReference>
<dbReference type="Gene3D" id="3.40.50.1460">
    <property type="match status" value="1"/>
</dbReference>
<dbReference type="Pfam" id="PF01650">
    <property type="entry name" value="Peptidase_C13"/>
    <property type="match status" value="1"/>
</dbReference>
<evidence type="ECO:0000256" key="3">
    <source>
        <dbReference type="ARBA" id="ARBA00022729"/>
    </source>
</evidence>
<proteinExistence type="inferred from homology"/>
<feature type="transmembrane region" description="Helical" evidence="9">
    <location>
        <begin position="57"/>
        <end position="79"/>
    </location>
</feature>
<evidence type="ECO:0000256" key="8">
    <source>
        <dbReference type="PIRSR" id="PIRSR019663-1"/>
    </source>
</evidence>
<dbReference type="AlphaFoldDB" id="A0A834LGR1"/>
<evidence type="ECO:0000313" key="11">
    <source>
        <dbReference type="EMBL" id="KAF7135190.1"/>
    </source>
</evidence>
<evidence type="ECO:0000259" key="10">
    <source>
        <dbReference type="Pfam" id="PF20985"/>
    </source>
</evidence>
<dbReference type="PANTHER" id="PTHR12000">
    <property type="entry name" value="HEMOGLOBINASE FAMILY MEMBER"/>
    <property type="match status" value="1"/>
</dbReference>
<feature type="active site" description="Nucleophile" evidence="8">
    <location>
        <position position="395"/>
    </location>
</feature>
<keyword evidence="3" id="KW-0732">Signal</keyword>
<keyword evidence="9" id="KW-0812">Transmembrane</keyword>
<keyword evidence="2" id="KW-0645">Protease</keyword>
<protein>
    <recommendedName>
        <fullName evidence="10">Legumain prodomain domain-containing protein</fullName>
    </recommendedName>
</protein>
<name>A0A834LGR1_RHOSS</name>
<comment type="caution">
    <text evidence="11">The sequence shown here is derived from an EMBL/GenBank/DDBJ whole genome shotgun (WGS) entry which is preliminary data.</text>
</comment>
<accession>A0A834LGR1</accession>
<evidence type="ECO:0000256" key="6">
    <source>
        <dbReference type="ARBA" id="ARBA00023157"/>
    </source>
</evidence>
<dbReference type="CDD" id="cd21115">
    <property type="entry name" value="legumain_C"/>
    <property type="match status" value="1"/>
</dbReference>
<dbReference type="GO" id="GO:0005773">
    <property type="term" value="C:vacuole"/>
    <property type="evidence" value="ECO:0007669"/>
    <property type="project" value="GOC"/>
</dbReference>
<sequence length="654" mass="73220">MGAAISKGAKGFGTLLGNAFVAPIKSVFGGSCEGVCPGIWDITCFIEHLCVSSLLKLLMVLGLCYIILLVFYLMFQVGICQCIARSLCKMCWAACQTYWFLFEYITCFVWHKLKNTKRVNRRRRCHCRDVEVGCSSDDESVSLEEQMIGNVTCFIWDKPFHFVAEVFFFLKNLPLLKWLQVTVITMTSYSLAVLLILELLSFSLESQQLSEHSFKLSSVETESLHVVTQPVGKGTRWAVLIAGSNGYENYRHQADVCHAYQILRKGGLKDENIIVFMYDDIAFSEHNPRPGIIINRPQGEDVYEGVPKDYTGRDASINNLFAVILANKTALTGGSGKVLDTGSEDHIFIYYTDHGSPGILGMPDETLYASDLIDVLKKKHDSNTFKSMVFYLEACESGSIFEGLLPEGLNIYATTASNPAESSFASYCPDDYPDVEIYGTCLGDVYSVSWMEDSDNNDLRKETLDQQYEVVRRRTAKGDKGGSSHVMKYGNTKLGKNPLFSYLGSNPANDNYTFIRHDSLAPIMKSVGQRDAELLHFWHKYRRAPRGSQKKLTAEKQLCDAIKHRAHIDKSMMSIAKILFRSANGLMTLETVRPAGQPLVDDWSCFKALVRTYEEHCGSLSRYGRRYARAIANMCNVGVKVEQMAMASAAACHA</sequence>
<evidence type="ECO:0000313" key="12">
    <source>
        <dbReference type="Proteomes" id="UP000626092"/>
    </source>
</evidence>
<dbReference type="Pfam" id="PF20985">
    <property type="entry name" value="Legum_prodom"/>
    <property type="match status" value="1"/>
</dbReference>
<dbReference type="EMBL" id="WJXA01000008">
    <property type="protein sequence ID" value="KAF7135190.1"/>
    <property type="molecule type" value="Genomic_DNA"/>
</dbReference>
<keyword evidence="6" id="KW-1015">Disulfide bond</keyword>
<gene>
    <name evidence="11" type="ORF">RHSIM_Rhsim08G0251400</name>
</gene>
<comment type="similarity">
    <text evidence="1">Belongs to the peptidase C13 family.</text>
</comment>
<keyword evidence="7" id="KW-0325">Glycoprotein</keyword>
<dbReference type="Proteomes" id="UP000626092">
    <property type="component" value="Unassembled WGS sequence"/>
</dbReference>
<keyword evidence="5" id="KW-0788">Thiol protease</keyword>
<dbReference type="GO" id="GO:0006624">
    <property type="term" value="P:vacuolar protein processing"/>
    <property type="evidence" value="ECO:0007669"/>
    <property type="project" value="TreeGrafter"/>
</dbReference>
<feature type="transmembrane region" description="Helical" evidence="9">
    <location>
        <begin position="91"/>
        <end position="111"/>
    </location>
</feature>
<feature type="active site" evidence="8">
    <location>
        <position position="354"/>
    </location>
</feature>
<evidence type="ECO:0000256" key="9">
    <source>
        <dbReference type="SAM" id="Phobius"/>
    </source>
</evidence>
<dbReference type="InterPro" id="IPR046427">
    <property type="entry name" value="Legumain_prodom_sf"/>
</dbReference>
<dbReference type="PIRSF" id="PIRSF500139">
    <property type="entry name" value="AE"/>
    <property type="match status" value="1"/>
</dbReference>
<dbReference type="InterPro" id="IPR043577">
    <property type="entry name" value="AE"/>
</dbReference>